<name>A0A423PCN9_PSEFL</name>
<dbReference type="Proteomes" id="UP000283619">
    <property type="component" value="Unassembled WGS sequence"/>
</dbReference>
<accession>A0A423PCN9</accession>
<proteinExistence type="predicted"/>
<protein>
    <submittedName>
        <fullName evidence="1">Uncharacterized protein</fullName>
    </submittedName>
</protein>
<comment type="caution">
    <text evidence="1">The sequence shown here is derived from an EMBL/GenBank/DDBJ whole genome shotgun (WGS) entry which is preliminary data.</text>
</comment>
<sequence>MPAGANAQFDQRGVKEFVGQFKWALCSRQVFEWQKMTRPETLTDIQGARSDLSLQRFYRVKSQATGHLYPVKNPAELLRVEAESWHGEGNKC</sequence>
<dbReference type="EMBL" id="MOBZ01000001">
    <property type="protein sequence ID" value="ROO13608.1"/>
    <property type="molecule type" value="Genomic_DNA"/>
</dbReference>
<dbReference type="AlphaFoldDB" id="A0A423PCN9"/>
<organism evidence="1 2">
    <name type="scientific">Pseudomonas fluorescens</name>
    <dbReference type="NCBI Taxonomy" id="294"/>
    <lineage>
        <taxon>Bacteria</taxon>
        <taxon>Pseudomonadati</taxon>
        <taxon>Pseudomonadota</taxon>
        <taxon>Gammaproteobacteria</taxon>
        <taxon>Pseudomonadales</taxon>
        <taxon>Pseudomonadaceae</taxon>
        <taxon>Pseudomonas</taxon>
    </lineage>
</organism>
<gene>
    <name evidence="1" type="ORF">BK673_00565</name>
</gene>
<reference evidence="1 2" key="1">
    <citation type="submission" date="2016-10" db="EMBL/GenBank/DDBJ databases">
        <title>Comparative genome analysis of multiple Pseudomonas spp. focuses on biocontrol and plant growth promoting traits.</title>
        <authorList>
            <person name="Tao X.-Y."/>
            <person name="Taylor C.G."/>
        </authorList>
    </citation>
    <scope>NUCLEOTIDE SEQUENCE [LARGE SCALE GENOMIC DNA]</scope>
    <source>
        <strain evidence="1 2">36G2</strain>
    </source>
</reference>
<evidence type="ECO:0000313" key="2">
    <source>
        <dbReference type="Proteomes" id="UP000283619"/>
    </source>
</evidence>
<evidence type="ECO:0000313" key="1">
    <source>
        <dbReference type="EMBL" id="ROO13608.1"/>
    </source>
</evidence>